<dbReference type="EMBL" id="JASCZI010030217">
    <property type="protein sequence ID" value="MED6118640.1"/>
    <property type="molecule type" value="Genomic_DNA"/>
</dbReference>
<keyword evidence="2" id="KW-1185">Reference proteome</keyword>
<dbReference type="Proteomes" id="UP001341840">
    <property type="component" value="Unassembled WGS sequence"/>
</dbReference>
<accession>A0ABU6R3R2</accession>
<proteinExistence type="predicted"/>
<sequence length="84" mass="9346">MEETTMLKGVKVMKHLRSSCSTNGGGALGTRMNLFDRFARVVKVNRTNDMRSGSGGRQNEAEEEEKARVAAWVKMGWAERKRGG</sequence>
<evidence type="ECO:0000313" key="1">
    <source>
        <dbReference type="EMBL" id="MED6118640.1"/>
    </source>
</evidence>
<gene>
    <name evidence="1" type="ORF">PIB30_004690</name>
</gene>
<name>A0ABU6R3R2_9FABA</name>
<reference evidence="1 2" key="1">
    <citation type="journal article" date="2023" name="Plants (Basel)">
        <title>Bridging the Gap: Combining Genomics and Transcriptomics Approaches to Understand Stylosanthes scabra, an Orphan Legume from the Brazilian Caatinga.</title>
        <authorList>
            <person name="Ferreira-Neto J.R.C."/>
            <person name="da Silva M.D."/>
            <person name="Binneck E."/>
            <person name="de Melo N.F."/>
            <person name="da Silva R.H."/>
            <person name="de Melo A.L.T.M."/>
            <person name="Pandolfi V."/>
            <person name="Bustamante F.O."/>
            <person name="Brasileiro-Vidal A.C."/>
            <person name="Benko-Iseppon A.M."/>
        </authorList>
    </citation>
    <scope>NUCLEOTIDE SEQUENCE [LARGE SCALE GENOMIC DNA]</scope>
    <source>
        <tissue evidence="1">Leaves</tissue>
    </source>
</reference>
<evidence type="ECO:0000313" key="2">
    <source>
        <dbReference type="Proteomes" id="UP001341840"/>
    </source>
</evidence>
<comment type="caution">
    <text evidence="1">The sequence shown here is derived from an EMBL/GenBank/DDBJ whole genome shotgun (WGS) entry which is preliminary data.</text>
</comment>
<organism evidence="1 2">
    <name type="scientific">Stylosanthes scabra</name>
    <dbReference type="NCBI Taxonomy" id="79078"/>
    <lineage>
        <taxon>Eukaryota</taxon>
        <taxon>Viridiplantae</taxon>
        <taxon>Streptophyta</taxon>
        <taxon>Embryophyta</taxon>
        <taxon>Tracheophyta</taxon>
        <taxon>Spermatophyta</taxon>
        <taxon>Magnoliopsida</taxon>
        <taxon>eudicotyledons</taxon>
        <taxon>Gunneridae</taxon>
        <taxon>Pentapetalae</taxon>
        <taxon>rosids</taxon>
        <taxon>fabids</taxon>
        <taxon>Fabales</taxon>
        <taxon>Fabaceae</taxon>
        <taxon>Papilionoideae</taxon>
        <taxon>50 kb inversion clade</taxon>
        <taxon>dalbergioids sensu lato</taxon>
        <taxon>Dalbergieae</taxon>
        <taxon>Pterocarpus clade</taxon>
        <taxon>Stylosanthes</taxon>
    </lineage>
</organism>
<protein>
    <submittedName>
        <fullName evidence="1">Uncharacterized protein</fullName>
    </submittedName>
</protein>